<comment type="cofactor">
    <cofactor evidence="1">
        <name>Mn(2+)</name>
        <dbReference type="ChEBI" id="CHEBI:29035"/>
    </cofactor>
</comment>
<dbReference type="OrthoDB" id="10264738at2759"/>
<evidence type="ECO:0000313" key="11">
    <source>
        <dbReference type="Proteomes" id="UP001152320"/>
    </source>
</evidence>
<keyword evidence="11" id="KW-1185">Reference proteome</keyword>
<proteinExistence type="inferred from homology"/>
<evidence type="ECO:0000256" key="2">
    <source>
        <dbReference type="ARBA" id="ARBA00006702"/>
    </source>
</evidence>
<organism evidence="10 11">
    <name type="scientific">Holothuria leucospilota</name>
    <name type="common">Black long sea cucumber</name>
    <name type="synonym">Mertensiothuria leucospilota</name>
    <dbReference type="NCBI Taxonomy" id="206669"/>
    <lineage>
        <taxon>Eukaryota</taxon>
        <taxon>Metazoa</taxon>
        <taxon>Echinodermata</taxon>
        <taxon>Eleutherozoa</taxon>
        <taxon>Echinozoa</taxon>
        <taxon>Holothuroidea</taxon>
        <taxon>Aspidochirotacea</taxon>
        <taxon>Aspidochirotida</taxon>
        <taxon>Holothuriidae</taxon>
        <taxon>Holothuria</taxon>
    </lineage>
</organism>
<dbReference type="PANTHER" id="PTHR13832">
    <property type="entry name" value="PROTEIN PHOSPHATASE 2C"/>
    <property type="match status" value="1"/>
</dbReference>
<dbReference type="PROSITE" id="PS01032">
    <property type="entry name" value="PPM_1"/>
    <property type="match status" value="1"/>
</dbReference>
<sequence length="181" mass="20426">MGAYLSQPNLEKVSENGGNDRLKYGASAMQGWRFAQEDDHNCLPNFDEKTELFGVYDGHGGPEVAIYCAKHLPDFIKKCPGFKNGDMEKALEEAFMMFDAHLKDDKVIQQLKEIAGINNCSDAEEEEVENLQEEANLPLGELLTRFGVASKKNQRSLRKKAKQRRLAFTGRNQKENCFSTC</sequence>
<dbReference type="GO" id="GO:0004722">
    <property type="term" value="F:protein serine/threonine phosphatase activity"/>
    <property type="evidence" value="ECO:0007669"/>
    <property type="project" value="UniProtKB-EC"/>
</dbReference>
<accession>A0A9Q1BUC4</accession>
<dbReference type="Pfam" id="PF00481">
    <property type="entry name" value="PP2C"/>
    <property type="match status" value="1"/>
</dbReference>
<dbReference type="EC" id="3.1.3.16" evidence="3"/>
<dbReference type="InterPro" id="IPR036457">
    <property type="entry name" value="PPM-type-like_dom_sf"/>
</dbReference>
<evidence type="ECO:0000256" key="1">
    <source>
        <dbReference type="ARBA" id="ARBA00001936"/>
    </source>
</evidence>
<evidence type="ECO:0000313" key="10">
    <source>
        <dbReference type="EMBL" id="KAJ8032981.1"/>
    </source>
</evidence>
<evidence type="ECO:0000256" key="5">
    <source>
        <dbReference type="ARBA" id="ARBA00022801"/>
    </source>
</evidence>
<comment type="caution">
    <text evidence="10">The sequence shown here is derived from an EMBL/GenBank/DDBJ whole genome shotgun (WGS) entry which is preliminary data.</text>
</comment>
<protein>
    <recommendedName>
        <fullName evidence="3">protein-serine/threonine phosphatase</fullName>
        <ecNumber evidence="3">3.1.3.16</ecNumber>
    </recommendedName>
</protein>
<feature type="domain" description="PPM-type phosphatase" evidence="9">
    <location>
        <begin position="23"/>
        <end position="181"/>
    </location>
</feature>
<evidence type="ECO:0000256" key="3">
    <source>
        <dbReference type="ARBA" id="ARBA00013081"/>
    </source>
</evidence>
<dbReference type="InterPro" id="IPR015655">
    <property type="entry name" value="PP2C"/>
</dbReference>
<evidence type="ECO:0000259" key="9">
    <source>
        <dbReference type="PROSITE" id="PS51746"/>
    </source>
</evidence>
<dbReference type="GO" id="GO:0046872">
    <property type="term" value="F:metal ion binding"/>
    <property type="evidence" value="ECO:0007669"/>
    <property type="project" value="UniProtKB-KW"/>
</dbReference>
<dbReference type="PROSITE" id="PS51746">
    <property type="entry name" value="PPM_2"/>
    <property type="match status" value="1"/>
</dbReference>
<keyword evidence="8" id="KW-0464">Manganese</keyword>
<dbReference type="Gene3D" id="3.60.40.10">
    <property type="entry name" value="PPM-type phosphatase domain"/>
    <property type="match status" value="1"/>
</dbReference>
<comment type="similarity">
    <text evidence="2">Belongs to the PP2C family.</text>
</comment>
<reference evidence="10" key="1">
    <citation type="submission" date="2021-10" db="EMBL/GenBank/DDBJ databases">
        <title>Tropical sea cucumber genome reveals ecological adaptation and Cuvierian tubules defense mechanism.</title>
        <authorList>
            <person name="Chen T."/>
        </authorList>
    </citation>
    <scope>NUCLEOTIDE SEQUENCE</scope>
    <source>
        <strain evidence="10">Nanhai2018</strain>
        <tissue evidence="10">Muscle</tissue>
    </source>
</reference>
<dbReference type="PANTHER" id="PTHR13832:SF803">
    <property type="entry name" value="PROTEIN PHOSPHATASE 1G"/>
    <property type="match status" value="1"/>
</dbReference>
<keyword evidence="5" id="KW-0378">Hydrolase</keyword>
<evidence type="ECO:0000256" key="8">
    <source>
        <dbReference type="ARBA" id="ARBA00023211"/>
    </source>
</evidence>
<dbReference type="InterPro" id="IPR001932">
    <property type="entry name" value="PPM-type_phosphatase-like_dom"/>
</dbReference>
<dbReference type="InterPro" id="IPR000222">
    <property type="entry name" value="PP2C_BS"/>
</dbReference>
<evidence type="ECO:0000256" key="7">
    <source>
        <dbReference type="ARBA" id="ARBA00022912"/>
    </source>
</evidence>
<dbReference type="AlphaFoldDB" id="A0A9Q1BUC4"/>
<evidence type="ECO:0000256" key="4">
    <source>
        <dbReference type="ARBA" id="ARBA00022723"/>
    </source>
</evidence>
<dbReference type="Proteomes" id="UP001152320">
    <property type="component" value="Chromosome 11"/>
</dbReference>
<gene>
    <name evidence="10" type="ORF">HOLleu_23084</name>
</gene>
<name>A0A9Q1BUC4_HOLLE</name>
<keyword evidence="7" id="KW-0904">Protein phosphatase</keyword>
<evidence type="ECO:0000256" key="6">
    <source>
        <dbReference type="ARBA" id="ARBA00022842"/>
    </source>
</evidence>
<keyword evidence="4" id="KW-0479">Metal-binding</keyword>
<dbReference type="EMBL" id="JAIZAY010000011">
    <property type="protein sequence ID" value="KAJ8032981.1"/>
    <property type="molecule type" value="Genomic_DNA"/>
</dbReference>
<keyword evidence="6" id="KW-0460">Magnesium</keyword>
<dbReference type="SUPFAM" id="SSF81606">
    <property type="entry name" value="PP2C-like"/>
    <property type="match status" value="1"/>
</dbReference>